<accession>A0ABX5K6X6</accession>
<dbReference type="EMBL" id="QEOB01000041">
    <property type="protein sequence ID" value="PVX61293.1"/>
    <property type="molecule type" value="Genomic_DNA"/>
</dbReference>
<evidence type="ECO:0000313" key="4">
    <source>
        <dbReference type="EMBL" id="PVX61293.1"/>
    </source>
</evidence>
<dbReference type="Pfam" id="PF07825">
    <property type="entry name" value="Exc"/>
    <property type="match status" value="1"/>
</dbReference>
<proteinExistence type="predicted"/>
<evidence type="ECO:0000259" key="3">
    <source>
        <dbReference type="Pfam" id="PF07825"/>
    </source>
</evidence>
<sequence length="70" mass="8072">MSAQLIPVRTWAAQIFGEFSPHPNTLLNWIHNGRITPVPIKVGSRYFCQPTARYVDPHAEEIERMVNGRR</sequence>
<dbReference type="RefSeq" id="WP_116614904.1">
    <property type="nucleotide sequence ID" value="NZ_QEOB01000041.1"/>
</dbReference>
<keyword evidence="1" id="KW-0238">DNA-binding</keyword>
<name>A0ABX5K6X6_9BURK</name>
<comment type="caution">
    <text evidence="4">The sequence shown here is derived from an EMBL/GenBank/DDBJ whole genome shotgun (WGS) entry which is preliminary data.</text>
</comment>
<feature type="domain" description="Excisionase-like" evidence="3">
    <location>
        <begin position="10"/>
        <end position="59"/>
    </location>
</feature>
<protein>
    <submittedName>
        <fullName evidence="4">Excisionase-like protein</fullName>
    </submittedName>
</protein>
<evidence type="ECO:0000256" key="2">
    <source>
        <dbReference type="ARBA" id="ARBA00023172"/>
    </source>
</evidence>
<organism evidence="4 5">
    <name type="scientific">Paraburkholderia unamae</name>
    <dbReference type="NCBI Taxonomy" id="219649"/>
    <lineage>
        <taxon>Bacteria</taxon>
        <taxon>Pseudomonadati</taxon>
        <taxon>Pseudomonadota</taxon>
        <taxon>Betaproteobacteria</taxon>
        <taxon>Burkholderiales</taxon>
        <taxon>Burkholderiaceae</taxon>
        <taxon>Paraburkholderia</taxon>
    </lineage>
</organism>
<dbReference type="Gene3D" id="1.10.1660.20">
    <property type="match status" value="1"/>
</dbReference>
<dbReference type="InterPro" id="IPR009061">
    <property type="entry name" value="DNA-bd_dom_put_sf"/>
</dbReference>
<keyword evidence="5" id="KW-1185">Reference proteome</keyword>
<gene>
    <name evidence="4" type="ORF">C7402_1415</name>
</gene>
<evidence type="ECO:0000313" key="5">
    <source>
        <dbReference type="Proteomes" id="UP000245712"/>
    </source>
</evidence>
<dbReference type="InterPro" id="IPR012884">
    <property type="entry name" value="Excisionase-like"/>
</dbReference>
<dbReference type="InterPro" id="IPR038137">
    <property type="entry name" value="Excisionase-like_sf"/>
</dbReference>
<dbReference type="SUPFAM" id="SSF46955">
    <property type="entry name" value="Putative DNA-binding domain"/>
    <property type="match status" value="1"/>
</dbReference>
<dbReference type="Proteomes" id="UP000245712">
    <property type="component" value="Unassembled WGS sequence"/>
</dbReference>
<keyword evidence="2" id="KW-0233">DNA recombination</keyword>
<reference evidence="4 5" key="1">
    <citation type="submission" date="2018-05" db="EMBL/GenBank/DDBJ databases">
        <title>Genomic Encyclopedia of Type Strains, Phase IV (KMG-V): Genome sequencing to study the core and pangenomes of soil and plant-associated prokaryotes.</title>
        <authorList>
            <person name="Whitman W."/>
        </authorList>
    </citation>
    <scope>NUCLEOTIDE SEQUENCE [LARGE SCALE GENOMIC DNA]</scope>
    <source>
        <strain evidence="4 5">SCZa-39</strain>
    </source>
</reference>
<evidence type="ECO:0000256" key="1">
    <source>
        <dbReference type="ARBA" id="ARBA00023125"/>
    </source>
</evidence>